<dbReference type="RefSeq" id="WP_055172743.1">
    <property type="nucleotide sequence ID" value="NZ_CZAI01000006.1"/>
</dbReference>
<feature type="chain" id="PRO_5008031039" evidence="6">
    <location>
        <begin position="22"/>
        <end position="676"/>
    </location>
</feature>
<feature type="domain" description="SusD-like N-terminal" evidence="8">
    <location>
        <begin position="27"/>
        <end position="223"/>
    </location>
</feature>
<dbReference type="STRING" id="47678.ERS852494_02933"/>
<comment type="similarity">
    <text evidence="2">Belongs to the SusD family.</text>
</comment>
<organism evidence="9 10">
    <name type="scientific">Bacteroides caccae</name>
    <dbReference type="NCBI Taxonomy" id="47678"/>
    <lineage>
        <taxon>Bacteria</taxon>
        <taxon>Pseudomonadati</taxon>
        <taxon>Bacteroidota</taxon>
        <taxon>Bacteroidia</taxon>
        <taxon>Bacteroidales</taxon>
        <taxon>Bacteroidaceae</taxon>
        <taxon>Bacteroides</taxon>
    </lineage>
</organism>
<dbReference type="AlphaFoldDB" id="A0A174QLY6"/>
<dbReference type="Pfam" id="PF07980">
    <property type="entry name" value="SusD_RagB"/>
    <property type="match status" value="1"/>
</dbReference>
<feature type="signal peptide" evidence="6">
    <location>
        <begin position="1"/>
        <end position="21"/>
    </location>
</feature>
<dbReference type="Proteomes" id="UP000095657">
    <property type="component" value="Unassembled WGS sequence"/>
</dbReference>
<keyword evidence="5" id="KW-0998">Cell outer membrane</keyword>
<keyword evidence="4" id="KW-0472">Membrane</keyword>
<reference evidence="9 10" key="1">
    <citation type="submission" date="2015-09" db="EMBL/GenBank/DDBJ databases">
        <authorList>
            <consortium name="Pathogen Informatics"/>
        </authorList>
    </citation>
    <scope>NUCLEOTIDE SEQUENCE [LARGE SCALE GENOMIC DNA]</scope>
    <source>
        <strain evidence="9 10">2789STDY5834880</strain>
    </source>
</reference>
<dbReference type="Gene3D" id="1.25.40.390">
    <property type="match status" value="1"/>
</dbReference>
<dbReference type="InterPro" id="IPR012944">
    <property type="entry name" value="SusD_RagB_dom"/>
</dbReference>
<evidence type="ECO:0000256" key="2">
    <source>
        <dbReference type="ARBA" id="ARBA00006275"/>
    </source>
</evidence>
<proteinExistence type="inferred from homology"/>
<dbReference type="GO" id="GO:0009279">
    <property type="term" value="C:cell outer membrane"/>
    <property type="evidence" value="ECO:0007669"/>
    <property type="project" value="UniProtKB-SubCell"/>
</dbReference>
<evidence type="ECO:0000256" key="1">
    <source>
        <dbReference type="ARBA" id="ARBA00004442"/>
    </source>
</evidence>
<sequence length="676" mass="76670">MKKIVRCIKIAAVATVLTSIAILTSCDFLDVVPPEQAQLKDATKTEKSVLGFLYSCYSALPNTIDYNSATENGGVDEYTIPPEWGTPSIAMATNNFSTAGSPEWKWGKYYRYIGQCHLFIRELEKTDVISDDKKEQWKAEANFLIAYYHFLLLQFYGPVPINDHYIDMNTPAEDFPGRSHFDYVVDWIANKLDTDVIPFLPPTRDGDEWGRATSVIAKAIKARMLVYAASPLWNGNFPYSEGDWCNKTFETPGYGKSLVSHSYDPAKWERARTACLDALNAALDAKHELYNDLEYYAIADVKKELPYIPGLSDEEGDKAETELFKKRVMMLRYMINTRANQGNREIIWGKWGGMGNTPIASMPLKVVRTANNGWTQGWGGISPLLTTITGFYTKDGQIPEKAAGNDFYSKEYWYQSAGLSGKNSDETTYRKNIININLNREPRYYAWIAFDGGDYGMKLYNGVPLMLDMKTSKSPTTVGARGGQGYDSSLDRHRSLTGFLSQKFVYPIVQMTPTSTSGNQESPAPMIRMAELYLNLAECEAAISDLNNNDTYRTNAFTHLNEIRKRAGIPELTEDMISKSGMQLVDWVLHERFIELWGEGHRYYDIRRWVRAANYLGENMREGLNADKVENSTFAVFNQVKPITSIAFKWTRRQYLGSLYYPEVAKNKNMVQAPGY</sequence>
<comment type="subcellular location">
    <subcellularLocation>
        <location evidence="1">Cell outer membrane</location>
    </subcellularLocation>
</comment>
<evidence type="ECO:0000256" key="4">
    <source>
        <dbReference type="ARBA" id="ARBA00023136"/>
    </source>
</evidence>
<evidence type="ECO:0000256" key="6">
    <source>
        <dbReference type="SAM" id="SignalP"/>
    </source>
</evidence>
<name>A0A174QLY6_9BACE</name>
<evidence type="ECO:0000259" key="8">
    <source>
        <dbReference type="Pfam" id="PF14322"/>
    </source>
</evidence>
<accession>A0A174QLY6</accession>
<dbReference type="InterPro" id="IPR033985">
    <property type="entry name" value="SusD-like_N"/>
</dbReference>
<dbReference type="InterPro" id="IPR011990">
    <property type="entry name" value="TPR-like_helical_dom_sf"/>
</dbReference>
<dbReference type="SUPFAM" id="SSF48452">
    <property type="entry name" value="TPR-like"/>
    <property type="match status" value="1"/>
</dbReference>
<evidence type="ECO:0000256" key="3">
    <source>
        <dbReference type="ARBA" id="ARBA00022729"/>
    </source>
</evidence>
<protein>
    <submittedName>
        <fullName evidence="9">RagB/SusD domain protein</fullName>
    </submittedName>
</protein>
<dbReference type="PROSITE" id="PS51257">
    <property type="entry name" value="PROKAR_LIPOPROTEIN"/>
    <property type="match status" value="1"/>
</dbReference>
<evidence type="ECO:0000313" key="9">
    <source>
        <dbReference type="EMBL" id="CUP71765.1"/>
    </source>
</evidence>
<dbReference type="Pfam" id="PF14322">
    <property type="entry name" value="SusD-like_3"/>
    <property type="match status" value="1"/>
</dbReference>
<keyword evidence="3 6" id="KW-0732">Signal</keyword>
<evidence type="ECO:0000259" key="7">
    <source>
        <dbReference type="Pfam" id="PF07980"/>
    </source>
</evidence>
<feature type="domain" description="RagB/SusD" evidence="7">
    <location>
        <begin position="345"/>
        <end position="676"/>
    </location>
</feature>
<gene>
    <name evidence="9" type="ORF">ERS852494_02933</name>
</gene>
<dbReference type="EMBL" id="CZAI01000006">
    <property type="protein sequence ID" value="CUP71765.1"/>
    <property type="molecule type" value="Genomic_DNA"/>
</dbReference>
<evidence type="ECO:0000256" key="5">
    <source>
        <dbReference type="ARBA" id="ARBA00023237"/>
    </source>
</evidence>
<evidence type="ECO:0000313" key="10">
    <source>
        <dbReference type="Proteomes" id="UP000095657"/>
    </source>
</evidence>